<dbReference type="Proteomes" id="UP000564677">
    <property type="component" value="Unassembled WGS sequence"/>
</dbReference>
<dbReference type="EC" id="3.5.3.8" evidence="1"/>
<dbReference type="NCBIfam" id="TIGR02017">
    <property type="entry name" value="hutG_amidohyd"/>
    <property type="match status" value="1"/>
</dbReference>
<dbReference type="InterPro" id="IPR007709">
    <property type="entry name" value="N-FG_amidohydro"/>
</dbReference>
<comment type="caution">
    <text evidence="1">The sequence shown here is derived from an EMBL/GenBank/DDBJ whole genome shotgun (WGS) entry which is preliminary data.</text>
</comment>
<dbReference type="EMBL" id="JAASQV010000008">
    <property type="protein sequence ID" value="NIJ67520.1"/>
    <property type="molecule type" value="Genomic_DNA"/>
</dbReference>
<dbReference type="RefSeq" id="WP_167301621.1">
    <property type="nucleotide sequence ID" value="NZ_JAASQV010000008.1"/>
</dbReference>
<organism evidence="1 2">
    <name type="scientific">Sphingomonas leidyi</name>
    <dbReference type="NCBI Taxonomy" id="68569"/>
    <lineage>
        <taxon>Bacteria</taxon>
        <taxon>Pseudomonadati</taxon>
        <taxon>Pseudomonadota</taxon>
        <taxon>Alphaproteobacteria</taxon>
        <taxon>Sphingomonadales</taxon>
        <taxon>Sphingomonadaceae</taxon>
        <taxon>Sphingomonas</taxon>
    </lineage>
</organism>
<proteinExistence type="predicted"/>
<dbReference type="SUPFAM" id="SSF53187">
    <property type="entry name" value="Zn-dependent exopeptidases"/>
    <property type="match status" value="1"/>
</dbReference>
<evidence type="ECO:0000313" key="2">
    <source>
        <dbReference type="Proteomes" id="UP000564677"/>
    </source>
</evidence>
<dbReference type="Pfam" id="PF05013">
    <property type="entry name" value="FGase"/>
    <property type="match status" value="1"/>
</dbReference>
<dbReference type="GO" id="GO:0050415">
    <property type="term" value="F:formimidoylglutamase activity"/>
    <property type="evidence" value="ECO:0007669"/>
    <property type="project" value="UniProtKB-EC"/>
</dbReference>
<keyword evidence="2" id="KW-1185">Reference proteome</keyword>
<reference evidence="1 2" key="1">
    <citation type="submission" date="2020-03" db="EMBL/GenBank/DDBJ databases">
        <title>Genomic Encyclopedia of Type Strains, Phase IV (KMG-IV): sequencing the most valuable type-strain genomes for metagenomic binning, comparative biology and taxonomic classification.</title>
        <authorList>
            <person name="Goeker M."/>
        </authorList>
    </citation>
    <scope>NUCLEOTIDE SEQUENCE [LARGE SCALE GENOMIC DNA]</scope>
    <source>
        <strain evidence="1 2">DSM 4733</strain>
    </source>
</reference>
<keyword evidence="1" id="KW-0378">Hydrolase</keyword>
<dbReference type="AlphaFoldDB" id="A0A7X5V406"/>
<dbReference type="InterPro" id="IPR010247">
    <property type="entry name" value="HutG_amidohyd"/>
</dbReference>
<gene>
    <name evidence="1" type="ORF">FHR20_004506</name>
</gene>
<dbReference type="Gene3D" id="3.40.630.40">
    <property type="entry name" value="Zn-dependent exopeptidases"/>
    <property type="match status" value="1"/>
</dbReference>
<protein>
    <submittedName>
        <fullName evidence="1">Formiminoglutamase</fullName>
        <ecNumber evidence="1">3.5.3.8</ecNumber>
    </submittedName>
</protein>
<name>A0A7X5V406_9SPHN</name>
<sequence length="265" mass="28996">MSRPQVHRGEAPLIVAFPHTGTDIPAEIAFASPWLARKDADWWIDRLYDFAAGLGATTIRTGISRSVIDVNRDPSGASLYPGQATTELCPTTTFDGEPLQNPNADEIARRRTAYFDPYHAAIEAEIARLRAIHPRVVLYDAHSIRSHVPRLFEGELPQFNIGTNGGTTCAPALRQAVEAACAATPWSQVTDGRFRGGWTTRHYGRPGGGVHAIQMELACRGYIDEPASFDEAWWPTPYDEARAAPMRAALTNILQACLNFAGAPE</sequence>
<accession>A0A7X5V406</accession>
<evidence type="ECO:0000313" key="1">
    <source>
        <dbReference type="EMBL" id="NIJ67520.1"/>
    </source>
</evidence>